<dbReference type="GO" id="GO:0008239">
    <property type="term" value="F:dipeptidyl-peptidase activity"/>
    <property type="evidence" value="ECO:0007669"/>
    <property type="project" value="UniProtKB-UniRule"/>
</dbReference>
<dbReference type="AlphaFoldDB" id="R7TWW0"/>
<evidence type="ECO:0000256" key="5">
    <source>
        <dbReference type="ARBA" id="ARBA00014713"/>
    </source>
</evidence>
<dbReference type="FunCoup" id="R7TWW0">
    <property type="interactions" value="1304"/>
</dbReference>
<keyword evidence="9 14" id="KW-0479">Metal-binding</keyword>
<comment type="cofactor">
    <cofactor evidence="14 16">
        <name>Zn(2+)</name>
        <dbReference type="ChEBI" id="CHEBI:29105"/>
    </cofactor>
    <text evidence="14 16">Binds 1 zinc ion per subunit.</text>
</comment>
<feature type="binding site" evidence="16">
    <location>
        <position position="456"/>
    </location>
    <ligand>
        <name>Zn(2+)</name>
        <dbReference type="ChEBI" id="CHEBI:29105"/>
        <note>catalytic</note>
    </ligand>
</feature>
<dbReference type="GO" id="GO:0008235">
    <property type="term" value="F:metalloexopeptidase activity"/>
    <property type="evidence" value="ECO:0007669"/>
    <property type="project" value="InterPro"/>
</dbReference>
<dbReference type="InterPro" id="IPR039461">
    <property type="entry name" value="Peptidase_M49"/>
</dbReference>
<evidence type="ECO:0000256" key="6">
    <source>
        <dbReference type="ARBA" id="ARBA00022438"/>
    </source>
</evidence>
<dbReference type="InterPro" id="IPR005317">
    <property type="entry name" value="Dipeptidyl-peptase3"/>
</dbReference>
<reference evidence="19" key="1">
    <citation type="submission" date="2012-12" db="EMBL/GenBank/DDBJ databases">
        <authorList>
            <person name="Hellsten U."/>
            <person name="Grimwood J."/>
            <person name="Chapman J.A."/>
            <person name="Shapiro H."/>
            <person name="Aerts A."/>
            <person name="Otillar R.P."/>
            <person name="Terry A.Y."/>
            <person name="Boore J.L."/>
            <person name="Simakov O."/>
            <person name="Marletaz F."/>
            <person name="Cho S.-J."/>
            <person name="Edsinger-Gonzales E."/>
            <person name="Havlak P."/>
            <person name="Kuo D.-H."/>
            <person name="Larsson T."/>
            <person name="Lv J."/>
            <person name="Arendt D."/>
            <person name="Savage R."/>
            <person name="Osoegawa K."/>
            <person name="de Jong P."/>
            <person name="Lindberg D.R."/>
            <person name="Seaver E.C."/>
            <person name="Weisblat D.A."/>
            <person name="Putnam N.H."/>
            <person name="Grigoriev I.V."/>
            <person name="Rokhsar D.S."/>
        </authorList>
    </citation>
    <scope>NUCLEOTIDE SEQUENCE</scope>
    <source>
        <strain evidence="19">I ESC-2004</strain>
    </source>
</reference>
<name>R7TWW0_CAPTE</name>
<dbReference type="GO" id="GO:0004177">
    <property type="term" value="F:aminopeptidase activity"/>
    <property type="evidence" value="ECO:0007669"/>
    <property type="project" value="UniProtKB-KW"/>
</dbReference>
<protein>
    <recommendedName>
        <fullName evidence="5 14">Dipeptidyl peptidase 3</fullName>
        <ecNumber evidence="4 14">3.4.14.4</ecNumber>
    </recommendedName>
    <alternativeName>
        <fullName evidence="14">Dipeptidyl aminopeptidase III</fullName>
    </alternativeName>
    <alternativeName>
        <fullName evidence="14">Dipeptidyl peptidase III</fullName>
    </alternativeName>
</protein>
<proteinExistence type="inferred from homology"/>
<evidence type="ECO:0000256" key="1">
    <source>
        <dbReference type="ARBA" id="ARBA00001336"/>
    </source>
</evidence>
<dbReference type="EnsemblMetazoa" id="CapteT119829">
    <property type="protein sequence ID" value="CapteP119829"/>
    <property type="gene ID" value="CapteG119829"/>
</dbReference>
<comment type="similarity">
    <text evidence="3 14">Belongs to the peptidase M49 family.</text>
</comment>
<comment type="catalytic activity">
    <reaction evidence="1 14">
        <text>Release of an N-terminal dipeptide from a peptide comprising four or more residues, with broad specificity. Also acts on dipeptidyl 2-naphthylamides.</text>
        <dbReference type="EC" id="3.4.14.4"/>
    </reaction>
</comment>
<organism evidence="17">
    <name type="scientific">Capitella teleta</name>
    <name type="common">Polychaete worm</name>
    <dbReference type="NCBI Taxonomy" id="283909"/>
    <lineage>
        <taxon>Eukaryota</taxon>
        <taxon>Metazoa</taxon>
        <taxon>Spiralia</taxon>
        <taxon>Lophotrochozoa</taxon>
        <taxon>Annelida</taxon>
        <taxon>Polychaeta</taxon>
        <taxon>Sedentaria</taxon>
        <taxon>Scolecida</taxon>
        <taxon>Capitellidae</taxon>
        <taxon>Capitella</taxon>
    </lineage>
</organism>
<reference evidence="18" key="3">
    <citation type="submission" date="2015-06" db="UniProtKB">
        <authorList>
            <consortium name="EnsemblMetazoa"/>
        </authorList>
    </citation>
    <scope>IDENTIFICATION</scope>
</reference>
<dbReference type="STRING" id="283909.R7TWW0"/>
<evidence type="ECO:0000256" key="15">
    <source>
        <dbReference type="PIRSR" id="PIRSR007828-1"/>
    </source>
</evidence>
<dbReference type="GO" id="GO:0006508">
    <property type="term" value="P:proteolysis"/>
    <property type="evidence" value="ECO:0007669"/>
    <property type="project" value="UniProtKB-KW"/>
</dbReference>
<keyword evidence="13 14" id="KW-0482">Metalloprotease</keyword>
<reference evidence="17 19" key="2">
    <citation type="journal article" date="2013" name="Nature">
        <title>Insights into bilaterian evolution from three spiralian genomes.</title>
        <authorList>
            <person name="Simakov O."/>
            <person name="Marletaz F."/>
            <person name="Cho S.J."/>
            <person name="Edsinger-Gonzales E."/>
            <person name="Havlak P."/>
            <person name="Hellsten U."/>
            <person name="Kuo D.H."/>
            <person name="Larsson T."/>
            <person name="Lv J."/>
            <person name="Arendt D."/>
            <person name="Savage R."/>
            <person name="Osoegawa K."/>
            <person name="de Jong P."/>
            <person name="Grimwood J."/>
            <person name="Chapman J.A."/>
            <person name="Shapiro H."/>
            <person name="Aerts A."/>
            <person name="Otillar R.P."/>
            <person name="Terry A.Y."/>
            <person name="Boore J.L."/>
            <person name="Grigoriev I.V."/>
            <person name="Lindberg D.R."/>
            <person name="Seaver E.C."/>
            <person name="Weisblat D.A."/>
            <person name="Putnam N.H."/>
            <person name="Rokhsar D.S."/>
        </authorList>
    </citation>
    <scope>NUCLEOTIDE SEQUENCE</scope>
    <source>
        <strain evidence="17 19">I ESC-2004</strain>
    </source>
</reference>
<dbReference type="FunFam" id="3.30.540.30:FF:000002">
    <property type="entry name" value="Dipeptidyl peptidase 3"/>
    <property type="match status" value="1"/>
</dbReference>
<dbReference type="Pfam" id="PF03571">
    <property type="entry name" value="Peptidase_M49"/>
    <property type="match status" value="1"/>
</dbReference>
<dbReference type="OrthoDB" id="4694525at2759"/>
<evidence type="ECO:0000313" key="18">
    <source>
        <dbReference type="EnsemblMetazoa" id="CapteP119829"/>
    </source>
</evidence>
<dbReference type="FunFam" id="3.30.540.30:FF:000001">
    <property type="entry name" value="Dipeptidyl peptidase 3"/>
    <property type="match status" value="1"/>
</dbReference>
<keyword evidence="7 14" id="KW-0963">Cytoplasm</keyword>
<sequence>MSDFDPSRFLIPNDVGFCLLECKTAFEALTPREKQYSHYLAQASFAGSLICLFQTSPESPGIFLLLQKLFRHQTVDELQKLAEEQGWSDQEFQAFVVYASAFLSNMGNYKSFGDTKFIPNVNADKLKALILASEAAKSDKVAIEDLWSRVGAMIFDLTPRLQKLGFGQKGITSYFSGNCVHADAELAQKFLNSKDLSAYNTRLFKFEENGKTIYEVRLAASQTSPAGDSGLPFGEHQFTDKSVTTNFRVVQGDYAPLMNLVVQNLLKAKDFAANEHESRMLEEYAKSFSSGSIDAHKEGSRHWIKNKGPIIETYIGFIESYRDPYGVRGEFEGFVAMVNKDMSAKFEHLVQKAEHFLPLLPWPAAYEKDTFLKPDFTSLDVLAFGSSGIPAGINIPNYDDIRQEEGFKNVALGNVLSSGYKDTKITFLAESDKELYSKLKGPSFEVQVGLHELLGHGSGKLFYKKEDGTFNFDTENVLHTETGQKISSWYDPADTWNSKFKSISPTYEECRAECVGIYLCLASEILEIFGHHGNDADDIIYINWLNMVRAGLLALEFYSPDTHTWGQAHMQARYVILRVLLCAGEGLVSVEKFIAEDGEPDLIVSLDRSKINSVGKKAIGDFLRLLQVYKATGDYAAGKTLYDFYCAVYDVSDPHFISLREIVLKRKQPRKMFVQCNTTVNGEAVCLQEYTGDASGMIKSFQDRFPEESSIDAMVLDLWNKDRPHF</sequence>
<feature type="binding site" evidence="16">
    <location>
        <position position="509"/>
    </location>
    <ligand>
        <name>Zn(2+)</name>
        <dbReference type="ChEBI" id="CHEBI:29105"/>
        <note>catalytic</note>
    </ligand>
</feature>
<evidence type="ECO:0000256" key="3">
    <source>
        <dbReference type="ARBA" id="ARBA00010200"/>
    </source>
</evidence>
<dbReference type="OMA" id="QRYWIRD"/>
<feature type="binding site" evidence="16">
    <location>
        <position position="451"/>
    </location>
    <ligand>
        <name>Zn(2+)</name>
        <dbReference type="ChEBI" id="CHEBI:29105"/>
        <note>catalytic</note>
    </ligand>
</feature>
<gene>
    <name evidence="17" type="ORF">CAPTEDRAFT_119829</name>
</gene>
<evidence type="ECO:0000256" key="12">
    <source>
        <dbReference type="ARBA" id="ARBA00022990"/>
    </source>
</evidence>
<evidence type="ECO:0000256" key="8">
    <source>
        <dbReference type="ARBA" id="ARBA00022670"/>
    </source>
</evidence>
<evidence type="ECO:0000256" key="13">
    <source>
        <dbReference type="ARBA" id="ARBA00023049"/>
    </source>
</evidence>
<dbReference type="FunFam" id="3.30.540.30:FF:000003">
    <property type="entry name" value="Dipeptidyl peptidase 3"/>
    <property type="match status" value="1"/>
</dbReference>
<keyword evidence="8 14" id="KW-0645">Protease</keyword>
<evidence type="ECO:0000256" key="10">
    <source>
        <dbReference type="ARBA" id="ARBA00022801"/>
    </source>
</evidence>
<accession>R7TWW0</accession>
<comment type="subcellular location">
    <subcellularLocation>
        <location evidence="2">Cytoplasm</location>
    </subcellularLocation>
</comment>
<keyword evidence="12" id="KW-0007">Acetylation</keyword>
<evidence type="ECO:0000256" key="11">
    <source>
        <dbReference type="ARBA" id="ARBA00022833"/>
    </source>
</evidence>
<evidence type="ECO:0000256" key="4">
    <source>
        <dbReference type="ARBA" id="ARBA00012063"/>
    </source>
</evidence>
<dbReference type="EMBL" id="KB309128">
    <property type="protein sequence ID" value="ELT95460.1"/>
    <property type="molecule type" value="Genomic_DNA"/>
</dbReference>
<dbReference type="GO" id="GO:0008270">
    <property type="term" value="F:zinc ion binding"/>
    <property type="evidence" value="ECO:0007669"/>
    <property type="project" value="UniProtKB-ARBA"/>
</dbReference>
<feature type="active site" evidence="15">
    <location>
        <position position="452"/>
    </location>
</feature>
<keyword evidence="6 14" id="KW-0031">Aminopeptidase</keyword>
<evidence type="ECO:0000256" key="9">
    <source>
        <dbReference type="ARBA" id="ARBA00022723"/>
    </source>
</evidence>
<dbReference type="MEROPS" id="M49.001"/>
<dbReference type="EC" id="3.4.14.4" evidence="4 14"/>
<keyword evidence="19" id="KW-1185">Reference proteome</keyword>
<evidence type="ECO:0000256" key="16">
    <source>
        <dbReference type="PIRSR" id="PIRSR007828-2"/>
    </source>
</evidence>
<dbReference type="Proteomes" id="UP000014760">
    <property type="component" value="Unassembled WGS sequence"/>
</dbReference>
<evidence type="ECO:0000313" key="19">
    <source>
        <dbReference type="Proteomes" id="UP000014760"/>
    </source>
</evidence>
<evidence type="ECO:0000256" key="7">
    <source>
        <dbReference type="ARBA" id="ARBA00022490"/>
    </source>
</evidence>
<dbReference type="PANTHER" id="PTHR23422:SF11">
    <property type="entry name" value="DIPEPTIDYL PEPTIDASE 3"/>
    <property type="match status" value="1"/>
</dbReference>
<dbReference type="HOGENOM" id="CLU_011977_0_0_1"/>
<dbReference type="PIRSF" id="PIRSF007828">
    <property type="entry name" value="Dipeptidyl-peptidase_III"/>
    <property type="match status" value="1"/>
</dbReference>
<evidence type="ECO:0000313" key="17">
    <source>
        <dbReference type="EMBL" id="ELT95460.1"/>
    </source>
</evidence>
<evidence type="ECO:0000256" key="14">
    <source>
        <dbReference type="PIRNR" id="PIRNR007828"/>
    </source>
</evidence>
<dbReference type="EMBL" id="AMQN01011832">
    <property type="status" value="NOT_ANNOTATED_CDS"/>
    <property type="molecule type" value="Genomic_DNA"/>
</dbReference>
<dbReference type="Gene3D" id="3.30.540.30">
    <property type="match status" value="3"/>
</dbReference>
<keyword evidence="11 14" id="KW-0862">Zinc</keyword>
<dbReference type="PANTHER" id="PTHR23422">
    <property type="entry name" value="DIPEPTIDYL PEPTIDASE III-RELATED"/>
    <property type="match status" value="1"/>
</dbReference>
<keyword evidence="10 14" id="KW-0378">Hydrolase</keyword>
<evidence type="ECO:0000256" key="2">
    <source>
        <dbReference type="ARBA" id="ARBA00004496"/>
    </source>
</evidence>
<dbReference type="GO" id="GO:0005737">
    <property type="term" value="C:cytoplasm"/>
    <property type="evidence" value="ECO:0007669"/>
    <property type="project" value="UniProtKB-SubCell"/>
</dbReference>